<evidence type="ECO:0008006" key="5">
    <source>
        <dbReference type="Google" id="ProtNLM"/>
    </source>
</evidence>
<feature type="compositionally biased region" description="Pro residues" evidence="1">
    <location>
        <begin position="11"/>
        <end position="20"/>
    </location>
</feature>
<dbReference type="RefSeq" id="WP_062287025.1">
    <property type="nucleotide sequence ID" value="NZ_CP013200.1"/>
</dbReference>
<reference evidence="4" key="1">
    <citation type="submission" date="2015-11" db="EMBL/GenBank/DDBJ databases">
        <authorList>
            <person name="Kumar R."/>
            <person name="Singh D."/>
            <person name="Swarnkar M.K."/>
            <person name="Singh A.K."/>
            <person name="Kumar S."/>
        </authorList>
    </citation>
    <scope>NUCLEOTIDE SEQUENCE [LARGE SCALE GENOMIC DNA]</scope>
    <source>
        <strain evidence="4">ERGS4:06</strain>
    </source>
</reference>
<dbReference type="Proteomes" id="UP000059574">
    <property type="component" value="Chromosome"/>
</dbReference>
<sequence>MDFGFVVIPTPVEPTTPAPAPASTTPVVPATSVPTSAPTTPATTDELSNTGFDGAVLMAMGLLLTMLGGGAVVLTGRRRRASTTRH</sequence>
<reference evidence="3 4" key="2">
    <citation type="journal article" date="2016" name="J. Biotechnol.">
        <title>Complete genome sequence of Arthrobacter alpinus ERGS4:06, a yellow pigmented bacterium tolerant to cold and radiations isolated from Sikkim Himalaya.</title>
        <authorList>
            <person name="Kumar R."/>
            <person name="Singh D."/>
            <person name="Swarnkar M.K."/>
            <person name="Singh A.K."/>
            <person name="Kumar S."/>
        </authorList>
    </citation>
    <scope>NUCLEOTIDE SEQUENCE [LARGE SCALE GENOMIC DNA]</scope>
    <source>
        <strain evidence="3 4">ERGS4:06</strain>
    </source>
</reference>
<gene>
    <name evidence="3" type="ORF">AS189_07350</name>
</gene>
<feature type="region of interest" description="Disordered" evidence="1">
    <location>
        <begin position="10"/>
        <end position="47"/>
    </location>
</feature>
<dbReference type="NCBIfam" id="TIGR01167">
    <property type="entry name" value="LPXTG_anchor"/>
    <property type="match status" value="1"/>
</dbReference>
<dbReference type="EMBL" id="CP013200">
    <property type="protein sequence ID" value="ALO66341.1"/>
    <property type="molecule type" value="Genomic_DNA"/>
</dbReference>
<dbReference type="AlphaFoldDB" id="A0A0S2LXW7"/>
<keyword evidence="2" id="KW-0472">Membrane</keyword>
<feature type="transmembrane region" description="Helical" evidence="2">
    <location>
        <begin position="55"/>
        <end position="76"/>
    </location>
</feature>
<accession>A0A0S2LXW7</accession>
<evidence type="ECO:0000256" key="2">
    <source>
        <dbReference type="SAM" id="Phobius"/>
    </source>
</evidence>
<protein>
    <recommendedName>
        <fullName evidence="5">Gram-positive cocci surface proteins LPxTG domain-containing protein</fullName>
    </recommendedName>
</protein>
<organism evidence="3 4">
    <name type="scientific">Arthrobacter alpinus</name>
    <dbReference type="NCBI Taxonomy" id="656366"/>
    <lineage>
        <taxon>Bacteria</taxon>
        <taxon>Bacillati</taxon>
        <taxon>Actinomycetota</taxon>
        <taxon>Actinomycetes</taxon>
        <taxon>Micrococcales</taxon>
        <taxon>Micrococcaceae</taxon>
        <taxon>Arthrobacter</taxon>
    </lineage>
</organism>
<keyword evidence="2" id="KW-0812">Transmembrane</keyword>
<evidence type="ECO:0000313" key="4">
    <source>
        <dbReference type="Proteomes" id="UP000059574"/>
    </source>
</evidence>
<keyword evidence="2" id="KW-1133">Transmembrane helix</keyword>
<evidence type="ECO:0000313" key="3">
    <source>
        <dbReference type="EMBL" id="ALO66341.1"/>
    </source>
</evidence>
<evidence type="ECO:0000256" key="1">
    <source>
        <dbReference type="SAM" id="MobiDB-lite"/>
    </source>
</evidence>
<feature type="compositionally biased region" description="Low complexity" evidence="1">
    <location>
        <begin position="21"/>
        <end position="44"/>
    </location>
</feature>
<name>A0A0S2LXW7_9MICC</name>
<proteinExistence type="predicted"/>